<dbReference type="Pfam" id="PF01734">
    <property type="entry name" value="Patatin"/>
    <property type="match status" value="1"/>
</dbReference>
<proteinExistence type="predicted"/>
<feature type="domain" description="PNPLA" evidence="2">
    <location>
        <begin position="70"/>
        <end position="233"/>
    </location>
</feature>
<dbReference type="PANTHER" id="PTHR12406:SF7">
    <property type="entry name" value="PATATIN-LIKE PHOSPHOLIPASE DOMAIN-CONTAINING PROTEIN 4"/>
    <property type="match status" value="1"/>
</dbReference>
<name>A0A6C0HBN5_9ZZZZ</name>
<accession>A0A6C0HBN5</accession>
<dbReference type="PANTHER" id="PTHR12406">
    <property type="entry name" value="CALCIUM-INDEPENDENT PHOSPHOLIPASE A2 IPLA2 -RELATED"/>
    <property type="match status" value="1"/>
</dbReference>
<dbReference type="SUPFAM" id="SSF52151">
    <property type="entry name" value="FabD/lysophospholipase-like"/>
    <property type="match status" value="1"/>
</dbReference>
<protein>
    <recommendedName>
        <fullName evidence="2">PNPLA domain-containing protein</fullName>
    </recommendedName>
</protein>
<evidence type="ECO:0000256" key="1">
    <source>
        <dbReference type="ARBA" id="ARBA00023098"/>
    </source>
</evidence>
<dbReference type="GO" id="GO:0055088">
    <property type="term" value="P:lipid homeostasis"/>
    <property type="evidence" value="ECO:0007669"/>
    <property type="project" value="TreeGrafter"/>
</dbReference>
<dbReference type="GO" id="GO:0019433">
    <property type="term" value="P:triglyceride catabolic process"/>
    <property type="evidence" value="ECO:0007669"/>
    <property type="project" value="TreeGrafter"/>
</dbReference>
<organism evidence="3">
    <name type="scientific">viral metagenome</name>
    <dbReference type="NCBI Taxonomy" id="1070528"/>
    <lineage>
        <taxon>unclassified sequences</taxon>
        <taxon>metagenomes</taxon>
        <taxon>organismal metagenomes</taxon>
    </lineage>
</organism>
<dbReference type="GO" id="GO:0005737">
    <property type="term" value="C:cytoplasm"/>
    <property type="evidence" value="ECO:0007669"/>
    <property type="project" value="TreeGrafter"/>
</dbReference>
<dbReference type="GO" id="GO:0016020">
    <property type="term" value="C:membrane"/>
    <property type="evidence" value="ECO:0007669"/>
    <property type="project" value="TreeGrafter"/>
</dbReference>
<evidence type="ECO:0000259" key="2">
    <source>
        <dbReference type="PROSITE" id="PS51635"/>
    </source>
</evidence>
<keyword evidence="1" id="KW-0443">Lipid metabolism</keyword>
<dbReference type="AlphaFoldDB" id="A0A6C0HBN5"/>
<dbReference type="InterPro" id="IPR002641">
    <property type="entry name" value="PNPLA_dom"/>
</dbReference>
<reference evidence="3" key="1">
    <citation type="journal article" date="2020" name="Nature">
        <title>Giant virus diversity and host interactions through global metagenomics.</title>
        <authorList>
            <person name="Schulz F."/>
            <person name="Roux S."/>
            <person name="Paez-Espino D."/>
            <person name="Jungbluth S."/>
            <person name="Walsh D.A."/>
            <person name="Denef V.J."/>
            <person name="McMahon K.D."/>
            <person name="Konstantinidis K.T."/>
            <person name="Eloe-Fadrosh E.A."/>
            <person name="Kyrpides N.C."/>
            <person name="Woyke T."/>
        </authorList>
    </citation>
    <scope>NUCLEOTIDE SEQUENCE</scope>
    <source>
        <strain evidence="3">GVMAG-M-3300023179-90</strain>
    </source>
</reference>
<dbReference type="InterPro" id="IPR033562">
    <property type="entry name" value="PLPL"/>
</dbReference>
<dbReference type="InterPro" id="IPR016035">
    <property type="entry name" value="Acyl_Trfase/lysoPLipase"/>
</dbReference>
<dbReference type="EMBL" id="MN739921">
    <property type="protein sequence ID" value="QHT77790.1"/>
    <property type="molecule type" value="Genomic_DNA"/>
</dbReference>
<sequence>MKVVYKLLLFYLFNMSMLKCFRSLRNNNRIKLNMHHSQYIISNNNKKIFGDNEKENFFMENESIKNKKIISISPGGFKGVYMLGVCMYIKDHFDLSPFIFSGASAGAWNSLMLTCKKDIKNFKTEIVDYSIKHSNTIIELENLMKKRIMEFYTTDDFDLQRLFIGVTAFHGIYPETNIYSGFHNLEDAIDCCIASSHIPLITGGIINRYHNKFTFDGGFSRYPYLNISKNVLHITPSMWEQKKEKKSALGDITEFTTLFSKNKYDFIELYNRGYNDAKTNHDFLQQILKE</sequence>
<dbReference type="GO" id="GO:0005811">
    <property type="term" value="C:lipid droplet"/>
    <property type="evidence" value="ECO:0007669"/>
    <property type="project" value="TreeGrafter"/>
</dbReference>
<evidence type="ECO:0000313" key="3">
    <source>
        <dbReference type="EMBL" id="QHT77790.1"/>
    </source>
</evidence>
<dbReference type="GO" id="GO:0004806">
    <property type="term" value="F:triacylglycerol lipase activity"/>
    <property type="evidence" value="ECO:0007669"/>
    <property type="project" value="TreeGrafter"/>
</dbReference>
<dbReference type="PROSITE" id="PS51635">
    <property type="entry name" value="PNPLA"/>
    <property type="match status" value="1"/>
</dbReference>
<dbReference type="Gene3D" id="3.40.1090.10">
    <property type="entry name" value="Cytosolic phospholipase A2 catalytic domain"/>
    <property type="match status" value="1"/>
</dbReference>